<dbReference type="InterPro" id="IPR038718">
    <property type="entry name" value="SNF2-like_sf"/>
</dbReference>
<dbReference type="GO" id="GO:0005524">
    <property type="term" value="F:ATP binding"/>
    <property type="evidence" value="ECO:0007669"/>
    <property type="project" value="InterPro"/>
</dbReference>
<feature type="compositionally biased region" description="Low complexity" evidence="6">
    <location>
        <begin position="60"/>
        <end position="89"/>
    </location>
</feature>
<dbReference type="InterPro" id="IPR000953">
    <property type="entry name" value="Chromo/chromo_shadow_dom"/>
</dbReference>
<evidence type="ECO:0000256" key="1">
    <source>
        <dbReference type="ARBA" id="ARBA00022723"/>
    </source>
</evidence>
<dbReference type="Proteomes" id="UP001327560">
    <property type="component" value="Chromosome 7"/>
</dbReference>
<feature type="compositionally biased region" description="Polar residues" evidence="6">
    <location>
        <begin position="1415"/>
        <end position="1432"/>
    </location>
</feature>
<evidence type="ECO:0000259" key="7">
    <source>
        <dbReference type="PROSITE" id="PS50016"/>
    </source>
</evidence>
<dbReference type="PANTHER" id="PTHR35116:SF2">
    <property type="entry name" value="ATP-DEPENDENT HELICASE FAMILY PROTEIN-RELATED"/>
    <property type="match status" value="1"/>
</dbReference>
<feature type="compositionally biased region" description="Basic and acidic residues" evidence="6">
    <location>
        <begin position="90"/>
        <end position="99"/>
    </location>
</feature>
<gene>
    <name evidence="9" type="ORF">Cni_G21714</name>
</gene>
<dbReference type="InterPro" id="IPR019787">
    <property type="entry name" value="Znf_PHD-finger"/>
</dbReference>
<evidence type="ECO:0000256" key="6">
    <source>
        <dbReference type="SAM" id="MobiDB-lite"/>
    </source>
</evidence>
<dbReference type="EMBL" id="CP136896">
    <property type="protein sequence ID" value="WOL12945.1"/>
    <property type="molecule type" value="Genomic_DNA"/>
</dbReference>
<dbReference type="PROSITE" id="PS50016">
    <property type="entry name" value="ZF_PHD_2"/>
    <property type="match status" value="1"/>
</dbReference>
<feature type="domain" description="Helicase C-terminal" evidence="8">
    <location>
        <begin position="1090"/>
        <end position="1253"/>
    </location>
</feature>
<dbReference type="InterPro" id="IPR001965">
    <property type="entry name" value="Znf_PHD"/>
</dbReference>
<dbReference type="InterPro" id="IPR027417">
    <property type="entry name" value="P-loop_NTPase"/>
</dbReference>
<dbReference type="GO" id="GO:0031507">
    <property type="term" value="P:heterochromatin formation"/>
    <property type="evidence" value="ECO:0007669"/>
    <property type="project" value="InterPro"/>
</dbReference>
<dbReference type="Pfam" id="PF25029">
    <property type="entry name" value="MOM1"/>
    <property type="match status" value="1"/>
</dbReference>
<evidence type="ECO:0000313" key="9">
    <source>
        <dbReference type="EMBL" id="WOL12945.1"/>
    </source>
</evidence>
<dbReference type="Gene3D" id="3.40.50.10810">
    <property type="entry name" value="Tandem AAA-ATPase domain"/>
    <property type="match status" value="1"/>
</dbReference>
<dbReference type="Gene3D" id="3.30.40.10">
    <property type="entry name" value="Zinc/RING finger domain, C3HC4 (zinc finger)"/>
    <property type="match status" value="1"/>
</dbReference>
<feature type="region of interest" description="Disordered" evidence="6">
    <location>
        <begin position="1597"/>
        <end position="1623"/>
    </location>
</feature>
<feature type="compositionally biased region" description="Low complexity" evidence="6">
    <location>
        <begin position="31"/>
        <end position="44"/>
    </location>
</feature>
<dbReference type="InterPro" id="IPR001650">
    <property type="entry name" value="Helicase_C-like"/>
</dbReference>
<keyword evidence="3 5" id="KW-0863">Zinc-finger</keyword>
<dbReference type="InterPro" id="IPR016197">
    <property type="entry name" value="Chromo-like_dom_sf"/>
</dbReference>
<evidence type="ECO:0000313" key="10">
    <source>
        <dbReference type="Proteomes" id="UP001327560"/>
    </source>
</evidence>
<evidence type="ECO:0000259" key="8">
    <source>
        <dbReference type="PROSITE" id="PS51194"/>
    </source>
</evidence>
<keyword evidence="4" id="KW-0862">Zinc</keyword>
<feature type="region of interest" description="Disordered" evidence="6">
    <location>
        <begin position="165"/>
        <end position="216"/>
    </location>
</feature>
<evidence type="ECO:0000256" key="4">
    <source>
        <dbReference type="ARBA" id="ARBA00022833"/>
    </source>
</evidence>
<dbReference type="SUPFAM" id="SSF54160">
    <property type="entry name" value="Chromo domain-like"/>
    <property type="match status" value="2"/>
</dbReference>
<dbReference type="SUPFAM" id="SSF52540">
    <property type="entry name" value="P-loop containing nucleoside triphosphate hydrolases"/>
    <property type="match status" value="2"/>
</dbReference>
<feature type="region of interest" description="Disordered" evidence="6">
    <location>
        <begin position="1"/>
        <end position="124"/>
    </location>
</feature>
<dbReference type="PROSITE" id="PS51194">
    <property type="entry name" value="HELICASE_CTER"/>
    <property type="match status" value="1"/>
</dbReference>
<dbReference type="PROSITE" id="PS01359">
    <property type="entry name" value="ZF_PHD_1"/>
    <property type="match status" value="1"/>
</dbReference>
<dbReference type="Gene3D" id="3.40.50.300">
    <property type="entry name" value="P-loop containing nucleotide triphosphate hydrolases"/>
    <property type="match status" value="1"/>
</dbReference>
<organism evidence="9 10">
    <name type="scientific">Canna indica</name>
    <name type="common">Indian-shot</name>
    <dbReference type="NCBI Taxonomy" id="4628"/>
    <lineage>
        <taxon>Eukaryota</taxon>
        <taxon>Viridiplantae</taxon>
        <taxon>Streptophyta</taxon>
        <taxon>Embryophyta</taxon>
        <taxon>Tracheophyta</taxon>
        <taxon>Spermatophyta</taxon>
        <taxon>Magnoliopsida</taxon>
        <taxon>Liliopsida</taxon>
        <taxon>Zingiberales</taxon>
        <taxon>Cannaceae</taxon>
        <taxon>Canna</taxon>
    </lineage>
</organism>
<feature type="compositionally biased region" description="Basic and acidic residues" evidence="6">
    <location>
        <begin position="107"/>
        <end position="117"/>
    </location>
</feature>
<dbReference type="InterPro" id="IPR039322">
    <property type="entry name" value="MOM1"/>
</dbReference>
<feature type="region of interest" description="Disordered" evidence="6">
    <location>
        <begin position="1355"/>
        <end position="1401"/>
    </location>
</feature>
<evidence type="ECO:0000256" key="5">
    <source>
        <dbReference type="PROSITE-ProRule" id="PRU00146"/>
    </source>
</evidence>
<name>A0AAQ3QLY4_9LILI</name>
<dbReference type="InterPro" id="IPR013083">
    <property type="entry name" value="Znf_RING/FYVE/PHD"/>
</dbReference>
<keyword evidence="2" id="KW-0677">Repeat</keyword>
<sequence length="2585" mass="287947">MVRKHSRQEEDTSSSSRSRGAIKKLKDLNDSNVSGSPSIVSPGSKDCSVRGKDKKGMAVRSSPVTKSSSSRKSLSGSPSKKSSASCSSSRKSERLEKRNLPTPSKKGSSDREVKKESCSSLRRSVRIEKFSASSSEMKKKVNVMKNEKKTSVLVTTENIKSKKPIENTTPLLKKRKTRDARSYRASFTPLAKKAKIPGSTEMPHDSDPRAASPEAVLDGGDLHECCEQKLDDQSDRLCLEELKEAVEGSNSESKKLGELDLGVDRDASLACFNMKQNHLELNQSKYADNSPNLQFSGSSLQPSLVGTTAKENFNSLSRREIGNDGNASDACKINREGLRLLQPVELPSQDRPIALDILQESGVISAGLTSPKRTCDIDSDTLETSNEENVEIQASPTVDARQLSPSIRRQNFEQCPNCFKCLRVEDMQDSQAKDLCSCVVKRACDLPLSSFKDICEKSASDLHGNGADLMEEDKPKGNCVSEVKSQMNEAKKYITSLISFVYHFYDHSIYKCAYESGHICILDISGVDISKGHASSTFLKEPLVEIQTDFDPKACIVCKKPETELSCIGKGCSKCYHLSCLYPPLQNTPPGAWLCIFCTKKKIEFGVYSVSKGIDSVWNFKEGGQYGKHYLVKYKGLAHVHNRWVSENQMLQEAPTLLSKFNRKHQKNRVIRWKQEWTEPDRLLQKRSLMPQKLADEFFDRLGDRFTKCYNEWFVKWKGLGYEDATWELESSPFLCTPMAMILMKDYKARLAAKAAFDSSNAEKALEFKTNPYHNLIRLPDGCPPGLDNDHLDSINRLCEFWHRNQNTLFIDDQERVIKSVLFMLSILTYACRPFLIISLSTSLSIWETELNHLAPSINFVVYNGSKDVLQMIRNLEFYEEGGQIMFQVLLSHPDAILQDFEALEIISWEAVFIDECQNTRISKHLEQLKHLSTGFRLLLSSGQLKDSTAEYLNVLSFLDSGASRNLACTVGTGTNDAIGSLALLKERLLRYVSYERKPDSSKFLEYWVPVCISYVQLEQYCSILLSKSIALRSCSKIDLVGALADILMLTKKCCDHPYLVDENLQSKLMKDFPTQYVDTGVNASGKLQMLDKILKMVENQGLRVVILFQSIGKPGKISLGDILDDVIRQRFGADSYERVDRGLVNAKRLSALSNFNDKSKGRFIFLIDCRACLPSIKLTSVDAIIIYNSDWNPLNDLRSLQKISIESEHEPIAVFRLYSSFTVEEKLLMFAKQHMILDINIENISPSVCHSLLSWGASYLFHQLDEFHQLDCLDICPEGGSDKMTNDVLEILKRLPARASFNCSTVVKAPQSGASYSRNIVLVGEKEGASSSDKDSRSFWSHLLDGRYPLWRHISDPSNSQRSRRKVHNLEESAIQSEPAHDEGRKRQKKTVSSSVDINSLESCLQERREAGGKNTSFYGNPDQLSPNSPTKAVPVPNSLPMETELQPTSQGNVLAHVPPISDGTSDDNPHEIDLEGREKLRTAQRSLHLLLKPELSELCDILEFPENAKNMAQALLEYIMNNHHVSPEPESILQAFKLSLCWRAASFLKHKIDHKESLALAKKYLSFRCNEDQVYNVYTKLRFLKRKFLNENSGLRSKNESNSLTPGPSVSGTDTTGETVYGMTTNSPASNLNVFEKVGHRENLQSQRVLEQVTLPEHEQALVRESPADLHEHLGSLKDELLEKNIHLIDKNCSKREQDLFLKQQKEMSDFYLHMEKVELRLKKEHDKGLELIRDLVLDPADKNEKIRLFKEEFLKKMVIFRKHIGCQCQKLKDMQSVARDKEQQIKNQWLEEAKAGKTRESLDNIPLSYSGFTLEEFNVVEQDDTHDRLRNRIYDSGAHLQNEQSSDSMIISDLATTLLGSKNIEGYTTSPRATRCLPSLFDTLVSHSSCMDEYEAFGPRGMPSEVPSNIEHSDTGDMQMESGAPSEIPVMDLVTSEANGTPINVTTVATEKQGIAVNSEILCLGSCPLENVEQCRHTNNGEATCLTTSSAQNQADSPSLVHAVTSPVCENGISPSQETCLDGNIRPGKSTGLEDRDSGFPEEVPASNLADGGTSQIELINNDITVSDYFNNPLPVWREPSATHSQESIATSGIEEHSTQIQYFSQQDDMRMQETAALSSSLVGQSNYNSLVSQSADNSVLQNSDTRFQRSISCDVTSTSTHPVSVHYPLFPLTQLVPTQGLQPEPLKNELTSIRMHEDRITKMHDDRKLQLKLNCDLEIEMIKKKYDILLKDAESEFLQNKEILETIYNKVFMNQVLAEEFRAKFIENKGVASSTSQGQRPLQQLFQASQPQFVQRSVSLAPSIPTPLPASLPSTSAPISSQPQFVQRSVSLVPSIPTPLPATLPSTSAPISSQPQFVQRSVSLVPSIPTPLPATLPSTSAPISLTSVRLRAPSISLGQTVRPTSSVFPSTLIRPHYSPTLPPRSNLQVGSETRAPAPHLQRFRANTSIMSQSVRAHTSGTTTQQQPLANAGSVTFRQVAAIPNTQPCMVPISGTGQPVFSNTVSVRRDTSQTNVELPLDVGDARGSANQPNMPQLADLGPSFGRWVSSNLPLATSGLPQSGVDVVGPSSNSNVVCISDED</sequence>
<reference evidence="9 10" key="1">
    <citation type="submission" date="2023-10" db="EMBL/GenBank/DDBJ databases">
        <title>Chromosome-scale genome assembly provides insights into flower coloration mechanisms of Canna indica.</title>
        <authorList>
            <person name="Li C."/>
        </authorList>
    </citation>
    <scope>NUCLEOTIDE SEQUENCE [LARGE SCALE GENOMIC DNA]</scope>
    <source>
        <tissue evidence="9">Flower</tissue>
    </source>
</reference>
<accession>A0AAQ3QLY4</accession>
<feature type="region of interest" description="Disordered" evidence="6">
    <location>
        <begin position="1413"/>
        <end position="1432"/>
    </location>
</feature>
<dbReference type="Gene3D" id="2.40.50.40">
    <property type="match status" value="2"/>
</dbReference>
<dbReference type="InterPro" id="IPR019786">
    <property type="entry name" value="Zinc_finger_PHD-type_CS"/>
</dbReference>
<feature type="domain" description="PHD-type" evidence="7">
    <location>
        <begin position="552"/>
        <end position="601"/>
    </location>
</feature>
<feature type="compositionally biased region" description="Polar residues" evidence="6">
    <location>
        <begin position="1392"/>
        <end position="1401"/>
    </location>
</feature>
<dbReference type="SMART" id="SM00249">
    <property type="entry name" value="PHD"/>
    <property type="match status" value="1"/>
</dbReference>
<dbReference type="InterPro" id="IPR056882">
    <property type="entry name" value="MOM1_dom"/>
</dbReference>
<dbReference type="InterPro" id="IPR000330">
    <property type="entry name" value="SNF2_N"/>
</dbReference>
<dbReference type="SMART" id="SM00298">
    <property type="entry name" value="CHROMO"/>
    <property type="match status" value="2"/>
</dbReference>
<dbReference type="GO" id="GO:0008270">
    <property type="term" value="F:zinc ion binding"/>
    <property type="evidence" value="ECO:0007669"/>
    <property type="project" value="UniProtKB-KW"/>
</dbReference>
<evidence type="ECO:0000256" key="2">
    <source>
        <dbReference type="ARBA" id="ARBA00022737"/>
    </source>
</evidence>
<keyword evidence="1" id="KW-0479">Metal-binding</keyword>
<dbReference type="Pfam" id="PF00176">
    <property type="entry name" value="SNF2-rel_dom"/>
    <property type="match status" value="1"/>
</dbReference>
<proteinExistence type="predicted"/>
<evidence type="ECO:0000256" key="3">
    <source>
        <dbReference type="ARBA" id="ARBA00022771"/>
    </source>
</evidence>
<protein>
    <submittedName>
        <fullName evidence="9">Uncharacterized protein</fullName>
    </submittedName>
</protein>
<feature type="compositionally biased region" description="Basic and acidic residues" evidence="6">
    <location>
        <begin position="47"/>
        <end position="56"/>
    </location>
</feature>
<keyword evidence="10" id="KW-1185">Reference proteome</keyword>
<dbReference type="PANTHER" id="PTHR35116">
    <property type="entry name" value="HELICASE PROTEIN MOM1"/>
    <property type="match status" value="1"/>
</dbReference>
<dbReference type="Gene3D" id="6.10.250.1310">
    <property type="match status" value="1"/>
</dbReference>